<evidence type="ECO:0000313" key="3">
    <source>
        <dbReference type="Proteomes" id="UP000032552"/>
    </source>
</evidence>
<dbReference type="Proteomes" id="UP000032552">
    <property type="component" value="Unassembled WGS sequence"/>
</dbReference>
<dbReference type="RefSeq" id="WP_045624661.1">
    <property type="nucleotide sequence ID" value="NZ_BAYM01000009.1"/>
</dbReference>
<dbReference type="EMBL" id="BAYM01000009">
    <property type="protein sequence ID" value="GAN35629.1"/>
    <property type="molecule type" value="Genomic_DNA"/>
</dbReference>
<sequence>MGLGQWFKNNWNASLILKKYKDGEKVTPEEVELFKKAYSGRTPSEQVAHEKKQQAEKNARRVARDEEVLAKQEAEKQKNITDPKWTFNANRSAYPLKLDTQRNTWRIGDHGSIYLCSDLLSFQLKENDSMIAQGTSSFGGFVGGNIAGGAAGITSSFSGKQRINHTVSRMEIFINVKGTVRNTRTISIYKGSPLDVTSRAYRSYFKKAQGIISILDDIARRGISTPQ</sequence>
<accession>A0A0C9PUD8</accession>
<reference evidence="3" key="1">
    <citation type="submission" date="2014-05" db="EMBL/GenBank/DDBJ databases">
        <title>Whole genome sequencing of Lactobacillus casei NRIC0644.</title>
        <authorList>
            <person name="Atarashi H."/>
            <person name="Yoshida Y."/>
            <person name="Fujimura S."/>
            <person name="Tanaka N."/>
            <person name="Shiwa Y."/>
            <person name="Yoshikawa H."/>
            <person name="Okada S."/>
            <person name="Nakagawa J."/>
        </authorList>
    </citation>
    <scope>NUCLEOTIDE SEQUENCE [LARGE SCALE GENOMIC DNA]</scope>
    <source>
        <strain evidence="3">NRIC0644</strain>
    </source>
</reference>
<feature type="region of interest" description="Disordered" evidence="1">
    <location>
        <begin position="41"/>
        <end position="66"/>
    </location>
</feature>
<feature type="compositionally biased region" description="Basic and acidic residues" evidence="1">
    <location>
        <begin position="47"/>
        <end position="66"/>
    </location>
</feature>
<evidence type="ECO:0000256" key="1">
    <source>
        <dbReference type="SAM" id="MobiDB-lite"/>
    </source>
</evidence>
<proteinExistence type="predicted"/>
<name>A0A0C9PUD8_LACPA</name>
<dbReference type="AlphaFoldDB" id="A0A0C9PUD8"/>
<evidence type="ECO:0000313" key="2">
    <source>
        <dbReference type="EMBL" id="GAN35629.1"/>
    </source>
</evidence>
<organism evidence="2 3">
    <name type="scientific">Lacticaseibacillus paracasei NRIC 0644</name>
    <dbReference type="NCBI Taxonomy" id="1435038"/>
    <lineage>
        <taxon>Bacteria</taxon>
        <taxon>Bacillati</taxon>
        <taxon>Bacillota</taxon>
        <taxon>Bacilli</taxon>
        <taxon>Lactobacillales</taxon>
        <taxon>Lactobacillaceae</taxon>
        <taxon>Lacticaseibacillus</taxon>
    </lineage>
</organism>
<gene>
    <name evidence="2" type="ORF">LC0644_0218</name>
</gene>
<comment type="caution">
    <text evidence="2">The sequence shown here is derived from an EMBL/GenBank/DDBJ whole genome shotgun (WGS) entry which is preliminary data.</text>
</comment>
<protein>
    <submittedName>
        <fullName evidence="2">Uncharacterized protein</fullName>
    </submittedName>
</protein>